<comment type="caution">
    <text evidence="1">The sequence shown here is derived from an EMBL/GenBank/DDBJ whole genome shotgun (WGS) entry which is preliminary data.</text>
</comment>
<sequence length="126" mass="13967">MPAKSTQETLADLVTTHLDRMDSGERPESNHFVELVFAETGAPEPLVQYQWGILNFAGLSSVQKATAVDFIEDHELKLSSEGDKYVTVEDVPTEDPAELAAMLEAALQEIYETALSDVETVREREL</sequence>
<gene>
    <name evidence="1" type="ORF">ACFQFD_00620</name>
</gene>
<proteinExistence type="predicted"/>
<dbReference type="GeneID" id="81211250"/>
<dbReference type="EMBL" id="JBHSWX010000001">
    <property type="protein sequence ID" value="MFC6784538.1"/>
    <property type="molecule type" value="Genomic_DNA"/>
</dbReference>
<keyword evidence="2" id="KW-1185">Reference proteome</keyword>
<accession>A0ABD5T909</accession>
<organism evidence="1 2">
    <name type="scientific">Halobaculum halobium</name>
    <dbReference type="NCBI Taxonomy" id="3032281"/>
    <lineage>
        <taxon>Archaea</taxon>
        <taxon>Methanobacteriati</taxon>
        <taxon>Methanobacteriota</taxon>
        <taxon>Stenosarchaea group</taxon>
        <taxon>Halobacteria</taxon>
        <taxon>Halobacteriales</taxon>
        <taxon>Haloferacaceae</taxon>
        <taxon>Halobaculum</taxon>
    </lineage>
</organism>
<evidence type="ECO:0000313" key="1">
    <source>
        <dbReference type="EMBL" id="MFC6784538.1"/>
    </source>
</evidence>
<dbReference type="Proteomes" id="UP001596443">
    <property type="component" value="Unassembled WGS sequence"/>
</dbReference>
<name>A0ABD5T909_9EURY</name>
<dbReference type="RefSeq" id="WP_284063716.1">
    <property type="nucleotide sequence ID" value="NZ_CP126159.1"/>
</dbReference>
<reference evidence="1 2" key="1">
    <citation type="journal article" date="2019" name="Int. J. Syst. Evol. Microbiol.">
        <title>The Global Catalogue of Microorganisms (GCM) 10K type strain sequencing project: providing services to taxonomists for standard genome sequencing and annotation.</title>
        <authorList>
            <consortium name="The Broad Institute Genomics Platform"/>
            <consortium name="The Broad Institute Genome Sequencing Center for Infectious Disease"/>
            <person name="Wu L."/>
            <person name="Ma J."/>
        </authorList>
    </citation>
    <scope>NUCLEOTIDE SEQUENCE [LARGE SCALE GENOMIC DNA]</scope>
    <source>
        <strain evidence="1 2">SYNS20</strain>
    </source>
</reference>
<dbReference type="AlphaFoldDB" id="A0ABD5T909"/>
<evidence type="ECO:0000313" key="2">
    <source>
        <dbReference type="Proteomes" id="UP001596443"/>
    </source>
</evidence>
<protein>
    <submittedName>
        <fullName evidence="1">Uncharacterized protein</fullName>
    </submittedName>
</protein>